<protein>
    <submittedName>
        <fullName evidence="8">Sulfate exporter family transporter</fullName>
    </submittedName>
</protein>
<feature type="transmembrane region" description="Helical" evidence="7">
    <location>
        <begin position="256"/>
        <end position="274"/>
    </location>
</feature>
<keyword evidence="5 7" id="KW-1133">Transmembrane helix</keyword>
<keyword evidence="9" id="KW-1185">Reference proteome</keyword>
<evidence type="ECO:0000256" key="7">
    <source>
        <dbReference type="SAM" id="Phobius"/>
    </source>
</evidence>
<accession>A0ABZ0SPP2</accession>
<feature type="transmembrane region" description="Helical" evidence="7">
    <location>
        <begin position="191"/>
        <end position="210"/>
    </location>
</feature>
<name>A0ABZ0SPP2_9MICO</name>
<dbReference type="Pfam" id="PF03601">
    <property type="entry name" value="Cons_hypoth698"/>
    <property type="match status" value="1"/>
</dbReference>
<feature type="transmembrane region" description="Helical" evidence="7">
    <location>
        <begin position="12"/>
        <end position="29"/>
    </location>
</feature>
<reference evidence="8 9" key="1">
    <citation type="submission" date="2023-11" db="EMBL/GenBank/DDBJ databases">
        <title>Genome sequence of Microbacterium rhizosphaerae KACC 19337.</title>
        <authorList>
            <person name="Choi H."/>
            <person name="Kim S."/>
            <person name="Kim Y."/>
            <person name="Kwon S.-W."/>
            <person name="Heo J."/>
        </authorList>
    </citation>
    <scope>NUCLEOTIDE SEQUENCE [LARGE SCALE GENOMIC DNA]</scope>
    <source>
        <strain evidence="8 9">KACC 19337</strain>
    </source>
</reference>
<proteinExistence type="inferred from homology"/>
<evidence type="ECO:0000256" key="4">
    <source>
        <dbReference type="ARBA" id="ARBA00022692"/>
    </source>
</evidence>
<dbReference type="PANTHER" id="PTHR30106">
    <property type="entry name" value="INNER MEMBRANE PROTEIN YEIH-RELATED"/>
    <property type="match status" value="1"/>
</dbReference>
<dbReference type="InterPro" id="IPR018383">
    <property type="entry name" value="UPF0324_pro"/>
</dbReference>
<feature type="transmembrane region" description="Helical" evidence="7">
    <location>
        <begin position="216"/>
        <end position="236"/>
    </location>
</feature>
<organism evidence="8 9">
    <name type="scientific">Microbacterium rhizosphaerae</name>
    <dbReference type="NCBI Taxonomy" id="1678237"/>
    <lineage>
        <taxon>Bacteria</taxon>
        <taxon>Bacillati</taxon>
        <taxon>Actinomycetota</taxon>
        <taxon>Actinomycetes</taxon>
        <taxon>Micrococcales</taxon>
        <taxon>Microbacteriaceae</taxon>
        <taxon>Microbacterium</taxon>
    </lineage>
</organism>
<evidence type="ECO:0000313" key="8">
    <source>
        <dbReference type="EMBL" id="WPR91133.1"/>
    </source>
</evidence>
<feature type="transmembrane region" description="Helical" evidence="7">
    <location>
        <begin position="157"/>
        <end position="179"/>
    </location>
</feature>
<evidence type="ECO:0000256" key="5">
    <source>
        <dbReference type="ARBA" id="ARBA00022989"/>
    </source>
</evidence>
<keyword evidence="4 7" id="KW-0812">Transmembrane</keyword>
<evidence type="ECO:0000256" key="3">
    <source>
        <dbReference type="ARBA" id="ARBA00022475"/>
    </source>
</evidence>
<keyword evidence="6 7" id="KW-0472">Membrane</keyword>
<evidence type="ECO:0000256" key="1">
    <source>
        <dbReference type="ARBA" id="ARBA00004651"/>
    </source>
</evidence>
<feature type="transmembrane region" description="Helical" evidence="7">
    <location>
        <begin position="35"/>
        <end position="53"/>
    </location>
</feature>
<feature type="transmembrane region" description="Helical" evidence="7">
    <location>
        <begin position="315"/>
        <end position="337"/>
    </location>
</feature>
<evidence type="ECO:0000256" key="2">
    <source>
        <dbReference type="ARBA" id="ARBA00007977"/>
    </source>
</evidence>
<feature type="transmembrane region" description="Helical" evidence="7">
    <location>
        <begin position="74"/>
        <end position="92"/>
    </location>
</feature>
<gene>
    <name evidence="8" type="ORF">SM116_07555</name>
</gene>
<feature type="transmembrane region" description="Helical" evidence="7">
    <location>
        <begin position="128"/>
        <end position="145"/>
    </location>
</feature>
<feature type="transmembrane region" description="Helical" evidence="7">
    <location>
        <begin position="98"/>
        <end position="116"/>
    </location>
</feature>
<comment type="similarity">
    <text evidence="2">Belongs to the UPF0324 family.</text>
</comment>
<feature type="transmembrane region" description="Helical" evidence="7">
    <location>
        <begin position="280"/>
        <end position="303"/>
    </location>
</feature>
<dbReference type="Proteomes" id="UP001323798">
    <property type="component" value="Chromosome"/>
</dbReference>
<dbReference type="EMBL" id="CP139368">
    <property type="protein sequence ID" value="WPR91133.1"/>
    <property type="molecule type" value="Genomic_DNA"/>
</dbReference>
<evidence type="ECO:0000313" key="9">
    <source>
        <dbReference type="Proteomes" id="UP001323798"/>
    </source>
</evidence>
<comment type="subcellular location">
    <subcellularLocation>
        <location evidence="1">Cell membrane</location>
        <topology evidence="1">Multi-pass membrane protein</topology>
    </subcellularLocation>
</comment>
<keyword evidence="3" id="KW-1003">Cell membrane</keyword>
<dbReference type="RefSeq" id="WP_320943834.1">
    <property type="nucleotide sequence ID" value="NZ_BAABEU010000009.1"/>
</dbReference>
<sequence length="338" mass="33779">MASTTLPRTRSIVPGLALAGVAAAASFALTTVVHGLSALLVAIVLGIAFRNLVRLPERVEAALAPGLAVASRRVLRIGIVLLGLQLVLGDILRLGPGMILVVVAIVIVGILSSLLLGRVLGISPTQRLLIACGFSICGAAAVAAVDGVIETEDDEEVVVAVALVVLFGTLMIPVLPLAASVLGLGQLQAGLWAGGSIHEVAQVVAAGSAIGGAGLAAAVVVKLARVLMLAPVLAVISVSRRRALKRLDAGGKRPPIVPLFVVGFIAMVLLRSTGIVPASVVSVASGVETALLAAAMFALGAGVRIATFRRVGVKPFVLAVGSTAVVASVALVGVLLAG</sequence>
<evidence type="ECO:0000256" key="6">
    <source>
        <dbReference type="ARBA" id="ARBA00023136"/>
    </source>
</evidence>
<dbReference type="PANTHER" id="PTHR30106:SF2">
    <property type="entry name" value="UPF0324 INNER MEMBRANE PROTEIN YEIH"/>
    <property type="match status" value="1"/>
</dbReference>